<reference evidence="1 2" key="1">
    <citation type="journal article" date="2013" name="Proc. Natl. Acad. Sci. U.S.A.">
        <title>Genome of an arbuscular mycorrhizal fungus provides insight into the oldest plant symbiosis.</title>
        <authorList>
            <person name="Tisserant E."/>
            <person name="Malbreil M."/>
            <person name="Kuo A."/>
            <person name="Kohler A."/>
            <person name="Symeonidi A."/>
            <person name="Balestrini R."/>
            <person name="Charron P."/>
            <person name="Duensing N."/>
            <person name="Frei Dit Frey N."/>
            <person name="Gianinazzi-Pearson V."/>
            <person name="Gilbert L.B."/>
            <person name="Handa Y."/>
            <person name="Herr J.R."/>
            <person name="Hijri M."/>
            <person name="Koul R."/>
            <person name="Kawaguchi M."/>
            <person name="Krajinski F."/>
            <person name="Lammers P.J."/>
            <person name="Masclaux F.G."/>
            <person name="Murat C."/>
            <person name="Morin E."/>
            <person name="Ndikumana S."/>
            <person name="Pagni M."/>
            <person name="Petitpierre D."/>
            <person name="Requena N."/>
            <person name="Rosikiewicz P."/>
            <person name="Riley R."/>
            <person name="Saito K."/>
            <person name="San Clemente H."/>
            <person name="Shapiro H."/>
            <person name="van Tuinen D."/>
            <person name="Becard G."/>
            <person name="Bonfante P."/>
            <person name="Paszkowski U."/>
            <person name="Shachar-Hill Y.Y."/>
            <person name="Tuskan G.A."/>
            <person name="Young P.W."/>
            <person name="Sanders I.R."/>
            <person name="Henrissat B."/>
            <person name="Rensing S.A."/>
            <person name="Grigoriev I.V."/>
            <person name="Corradi N."/>
            <person name="Roux C."/>
            <person name="Martin F."/>
        </authorList>
    </citation>
    <scope>NUCLEOTIDE SEQUENCE [LARGE SCALE GENOMIC DNA]</scope>
    <source>
        <strain evidence="1 2">DAOM 197198</strain>
    </source>
</reference>
<dbReference type="VEuPathDB" id="FungiDB:RhiirFUN_022239"/>
<organism evidence="1 2">
    <name type="scientific">Rhizophagus irregularis (strain DAOM 181602 / DAOM 197198 / MUCL 43194)</name>
    <name type="common">Arbuscular mycorrhizal fungus</name>
    <name type="synonym">Glomus intraradices</name>
    <dbReference type="NCBI Taxonomy" id="747089"/>
    <lineage>
        <taxon>Eukaryota</taxon>
        <taxon>Fungi</taxon>
        <taxon>Fungi incertae sedis</taxon>
        <taxon>Mucoromycota</taxon>
        <taxon>Glomeromycotina</taxon>
        <taxon>Glomeromycetes</taxon>
        <taxon>Glomerales</taxon>
        <taxon>Glomeraceae</taxon>
        <taxon>Rhizophagus</taxon>
    </lineage>
</organism>
<evidence type="ECO:0000313" key="2">
    <source>
        <dbReference type="Proteomes" id="UP000018888"/>
    </source>
</evidence>
<accession>A0A2P4NX30</accession>
<dbReference type="InterPro" id="IPR037138">
    <property type="entry name" value="His_deacetylse_dom_sf"/>
</dbReference>
<keyword evidence="2" id="KW-1185">Reference proteome</keyword>
<dbReference type="AlphaFoldDB" id="A0A2P4NX30"/>
<dbReference type="SUPFAM" id="SSF52768">
    <property type="entry name" value="Arginase/deacetylase"/>
    <property type="match status" value="1"/>
</dbReference>
<dbReference type="EMBL" id="AUPC02000643">
    <property type="protein sequence ID" value="POG57673.1"/>
    <property type="molecule type" value="Genomic_DNA"/>
</dbReference>
<protein>
    <submittedName>
        <fullName evidence="1">Uncharacterized protein</fullName>
    </submittedName>
</protein>
<sequence>MKPVFDKHKEIFKTTITANSDSLTALYEDCISFVQFLPDIIYPYRAVGLNKASIKKLLLKKFLSDLHEDIFKTLWHARSAEWKKWKQEHQITKTTFTTYRKRKCHHDEDHFSGPSNESARVTHTDVMLDVRDRYQPSVILLQCGADSLGKDRLRVLGGGGYGVPNVARCWTYETGILLEVLNFLIEFRDASLEIENL</sequence>
<comment type="caution">
    <text evidence="1">The sequence shown here is derived from an EMBL/GenBank/DDBJ whole genome shotgun (WGS) entry which is preliminary data.</text>
</comment>
<gene>
    <name evidence="1" type="ORF">GLOIN_2v1791485</name>
</gene>
<proteinExistence type="predicted"/>
<dbReference type="VEuPathDB" id="FungiDB:RhiirFUN_022327"/>
<evidence type="ECO:0000313" key="1">
    <source>
        <dbReference type="EMBL" id="POG57673.1"/>
    </source>
</evidence>
<dbReference type="InterPro" id="IPR023696">
    <property type="entry name" value="Ureohydrolase_dom_sf"/>
</dbReference>
<dbReference type="Proteomes" id="UP000018888">
    <property type="component" value="Unassembled WGS sequence"/>
</dbReference>
<dbReference type="Gene3D" id="3.40.800.20">
    <property type="entry name" value="Histone deacetylase domain"/>
    <property type="match status" value="1"/>
</dbReference>
<reference evidence="1 2" key="2">
    <citation type="journal article" date="2018" name="New Phytol.">
        <title>High intraspecific genome diversity in the model arbuscular mycorrhizal symbiont Rhizophagus irregularis.</title>
        <authorList>
            <person name="Chen E.C.H."/>
            <person name="Morin E."/>
            <person name="Beaudet D."/>
            <person name="Noel J."/>
            <person name="Yildirir G."/>
            <person name="Ndikumana S."/>
            <person name="Charron P."/>
            <person name="St-Onge C."/>
            <person name="Giorgi J."/>
            <person name="Kruger M."/>
            <person name="Marton T."/>
            <person name="Ropars J."/>
            <person name="Grigoriev I.V."/>
            <person name="Hainaut M."/>
            <person name="Henrissat B."/>
            <person name="Roux C."/>
            <person name="Martin F."/>
            <person name="Corradi N."/>
        </authorList>
    </citation>
    <scope>NUCLEOTIDE SEQUENCE [LARGE SCALE GENOMIC DNA]</scope>
    <source>
        <strain evidence="1 2">DAOM 197198</strain>
    </source>
</reference>
<name>A0A2P4NX30_RHIID</name>